<feature type="region of interest" description="Disordered" evidence="1">
    <location>
        <begin position="750"/>
        <end position="772"/>
    </location>
</feature>
<dbReference type="PANTHER" id="PTHR22874:SF1">
    <property type="entry name" value="ACTIVATING MOLECULE IN BECN1-REGULATED AUTOPHAGY PROTEIN 1"/>
    <property type="match status" value="1"/>
</dbReference>
<protein>
    <submittedName>
        <fullName evidence="2">Oidioi.mRNA.OKI2018_I69.XSR.g13823.t1.cds</fullName>
    </submittedName>
</protein>
<feature type="region of interest" description="Disordered" evidence="1">
    <location>
        <begin position="699"/>
        <end position="732"/>
    </location>
</feature>
<feature type="region of interest" description="Disordered" evidence="1">
    <location>
        <begin position="547"/>
        <end position="600"/>
    </location>
</feature>
<gene>
    <name evidence="2" type="ORF">OKIOD_LOCUS5381</name>
</gene>
<accession>A0ABN7S822</accession>
<feature type="compositionally biased region" description="Polar residues" evidence="1">
    <location>
        <begin position="13"/>
        <end position="23"/>
    </location>
</feature>
<feature type="region of interest" description="Disordered" evidence="1">
    <location>
        <begin position="1"/>
        <end position="43"/>
    </location>
</feature>
<dbReference type="PANTHER" id="PTHR22874">
    <property type="entry name" value="ACTIVATING MOLECULE IN BECN1-REGULATED AUTOPHAGY PROTEIN 1"/>
    <property type="match status" value="1"/>
</dbReference>
<dbReference type="InterPro" id="IPR052596">
    <property type="entry name" value="AMBRA1_autophagy"/>
</dbReference>
<feature type="region of interest" description="Disordered" evidence="1">
    <location>
        <begin position="334"/>
        <end position="370"/>
    </location>
</feature>
<sequence>MRQTSRTRDTSPLRVTSPRNSRISPFHRRHHRTNQNQNPLGQQPFSLTVPGANVAPGDWGASVPPASITYGHLEDLTSDMQDRAIPGTIYPLGNSRAIPLLRPNYVTSGDDGVSIEQLIGSRTLQRAFVRDFAMHLQYDRHRPREEKKKLCRLQLWDFDPQNLPEISLPNVGHLLSRVKLNNDSSVSIAKDFSQIACFVQEQSGREHHYSSIFSKLTLVVISLRPNNLGDTLWSRNFGNDALCVSISPMNNYLAIGMKVRRMSFPPRNVPLIEFYSMNDSTRAVSTMTADLSSNFSSRNQQFVVNTIAFMPTPGQGLLYGTSTGKLCLVVPDSAKENSSETEDPLSERERQEQRAESRDNLRARLRSAQRQASIRNTTSYLRLGENTVSVTPAYSSTRSRAISVMNRLDTARGILRRTTQDPLLSSGSITEYRPVTVQLQSGQNGEIGIIRRDVSPTLLNPPSRSSSERNAILNRNAPAQFSSPLSQRRRTRRRSAASSRSSSAPQRSRRRADVPTNIADYSAYIEQIRLESVARVAAARQEARLAAEARRDASTNTDSSSAEPSRTSRASTSTSSQQPTRSSARLRERRTSPTTQAQTRRQLMENLRRNAESSGTQQLDIQALQRDLIEQRAQLARQHAILVEHQRMNSRLRRRVVHQERLDELMRITDDARNSLTSLEPVPLFAEDVGFNVHPAHSPPTTLTPQTIAPFPREENSGPAPPATIAQSTDQAAGAHIIDPNVHMRLLEIENALNNPTSSSPTNPSEPPHSDR</sequence>
<evidence type="ECO:0000313" key="3">
    <source>
        <dbReference type="Proteomes" id="UP001158576"/>
    </source>
</evidence>
<reference evidence="2 3" key="1">
    <citation type="submission" date="2021-04" db="EMBL/GenBank/DDBJ databases">
        <authorList>
            <person name="Bliznina A."/>
        </authorList>
    </citation>
    <scope>NUCLEOTIDE SEQUENCE [LARGE SCALE GENOMIC DNA]</scope>
</reference>
<feature type="region of interest" description="Disordered" evidence="1">
    <location>
        <begin position="453"/>
        <end position="515"/>
    </location>
</feature>
<feature type="compositionally biased region" description="Polar residues" evidence="1">
    <location>
        <begin position="457"/>
        <end position="469"/>
    </location>
</feature>
<feature type="compositionally biased region" description="Low complexity" evidence="1">
    <location>
        <begin position="496"/>
        <end position="506"/>
    </location>
</feature>
<keyword evidence="3" id="KW-1185">Reference proteome</keyword>
<dbReference type="Proteomes" id="UP001158576">
    <property type="component" value="Chromosome XSR"/>
</dbReference>
<organism evidence="2 3">
    <name type="scientific">Oikopleura dioica</name>
    <name type="common">Tunicate</name>
    <dbReference type="NCBI Taxonomy" id="34765"/>
    <lineage>
        <taxon>Eukaryota</taxon>
        <taxon>Metazoa</taxon>
        <taxon>Chordata</taxon>
        <taxon>Tunicata</taxon>
        <taxon>Appendicularia</taxon>
        <taxon>Copelata</taxon>
        <taxon>Oikopleuridae</taxon>
        <taxon>Oikopleura</taxon>
    </lineage>
</organism>
<evidence type="ECO:0000256" key="1">
    <source>
        <dbReference type="SAM" id="MobiDB-lite"/>
    </source>
</evidence>
<proteinExistence type="predicted"/>
<feature type="compositionally biased region" description="Low complexity" evidence="1">
    <location>
        <begin position="754"/>
        <end position="763"/>
    </location>
</feature>
<feature type="compositionally biased region" description="Basic and acidic residues" evidence="1">
    <location>
        <begin position="345"/>
        <end position="362"/>
    </location>
</feature>
<evidence type="ECO:0000313" key="2">
    <source>
        <dbReference type="EMBL" id="CAG5094736.1"/>
    </source>
</evidence>
<feature type="compositionally biased region" description="Low complexity" evidence="1">
    <location>
        <begin position="559"/>
        <end position="583"/>
    </location>
</feature>
<dbReference type="EMBL" id="OU015569">
    <property type="protein sequence ID" value="CAG5094736.1"/>
    <property type="molecule type" value="Genomic_DNA"/>
</dbReference>
<feature type="compositionally biased region" description="Polar residues" evidence="1">
    <location>
        <begin position="34"/>
        <end position="43"/>
    </location>
</feature>
<name>A0ABN7S822_OIKDI</name>
<feature type="compositionally biased region" description="Basic and acidic residues" evidence="1">
    <location>
        <begin position="1"/>
        <end position="11"/>
    </location>
</feature>